<feature type="transmembrane region" description="Helical" evidence="1">
    <location>
        <begin position="29"/>
        <end position="49"/>
    </location>
</feature>
<organism evidence="3 4">
    <name type="scientific">Candidatus Uhrbacteria bacterium RIFCSPHIGHO2_12_FULL_54_23</name>
    <dbReference type="NCBI Taxonomy" id="1802397"/>
    <lineage>
        <taxon>Bacteria</taxon>
        <taxon>Candidatus Uhriibacteriota</taxon>
    </lineage>
</organism>
<keyword evidence="1" id="KW-0812">Transmembrane</keyword>
<evidence type="ECO:0000256" key="1">
    <source>
        <dbReference type="SAM" id="Phobius"/>
    </source>
</evidence>
<keyword evidence="1" id="KW-0472">Membrane</keyword>
<accession>A0A1F7UP13</accession>
<dbReference type="InterPro" id="IPR006976">
    <property type="entry name" value="VanZ-like"/>
</dbReference>
<feature type="transmembrane region" description="Helical" evidence="1">
    <location>
        <begin position="61"/>
        <end position="77"/>
    </location>
</feature>
<dbReference type="Proteomes" id="UP000176604">
    <property type="component" value="Unassembled WGS sequence"/>
</dbReference>
<dbReference type="EMBL" id="MGEF01000008">
    <property type="protein sequence ID" value="OGL79447.1"/>
    <property type="molecule type" value="Genomic_DNA"/>
</dbReference>
<evidence type="ECO:0000313" key="3">
    <source>
        <dbReference type="EMBL" id="OGL79447.1"/>
    </source>
</evidence>
<feature type="transmembrane region" description="Helical" evidence="1">
    <location>
        <begin position="97"/>
        <end position="114"/>
    </location>
</feature>
<protein>
    <recommendedName>
        <fullName evidence="2">VanZ-like domain-containing protein</fullName>
    </recommendedName>
</protein>
<dbReference type="NCBIfam" id="NF037970">
    <property type="entry name" value="vanZ_1"/>
    <property type="match status" value="1"/>
</dbReference>
<gene>
    <name evidence="3" type="ORF">A3J43_02025</name>
</gene>
<comment type="caution">
    <text evidence="3">The sequence shown here is derived from an EMBL/GenBank/DDBJ whole genome shotgun (WGS) entry which is preliminary data.</text>
</comment>
<dbReference type="AlphaFoldDB" id="A0A1F7UP13"/>
<reference evidence="3 4" key="1">
    <citation type="journal article" date="2016" name="Nat. Commun.">
        <title>Thousands of microbial genomes shed light on interconnected biogeochemical processes in an aquifer system.</title>
        <authorList>
            <person name="Anantharaman K."/>
            <person name="Brown C.T."/>
            <person name="Hug L.A."/>
            <person name="Sharon I."/>
            <person name="Castelle C.J."/>
            <person name="Probst A.J."/>
            <person name="Thomas B.C."/>
            <person name="Singh A."/>
            <person name="Wilkins M.J."/>
            <person name="Karaoz U."/>
            <person name="Brodie E.L."/>
            <person name="Williams K.H."/>
            <person name="Hubbard S.S."/>
            <person name="Banfield J.F."/>
        </authorList>
    </citation>
    <scope>NUCLEOTIDE SEQUENCE [LARGE SCALE GENOMIC DNA]</scope>
</reference>
<evidence type="ECO:0000313" key="4">
    <source>
        <dbReference type="Proteomes" id="UP000176604"/>
    </source>
</evidence>
<evidence type="ECO:0000259" key="2">
    <source>
        <dbReference type="Pfam" id="PF04892"/>
    </source>
</evidence>
<name>A0A1F7UP13_9BACT</name>
<feature type="domain" description="VanZ-like" evidence="2">
    <location>
        <begin position="55"/>
        <end position="113"/>
    </location>
</feature>
<dbReference type="STRING" id="1802397.A3J43_02025"/>
<sequence length="126" mass="13665">MRHWLPPLLWAVLIFIGSSIPGREIPGMVSTASILLHVGEYCALAALAARAGARQPGGMQGWQIAVVAFAAAVWFAVTDEIHQAWVPGRTVDTMDFIADAAGAGAGTLAWYFLLRSRVWKKRHIIV</sequence>
<keyword evidence="1" id="KW-1133">Transmembrane helix</keyword>
<dbReference type="Pfam" id="PF04892">
    <property type="entry name" value="VanZ"/>
    <property type="match status" value="1"/>
</dbReference>
<proteinExistence type="predicted"/>